<protein>
    <submittedName>
        <fullName evidence="1">Proline iminopeptidase</fullName>
        <ecNumber evidence="1">3.4.11.5</ecNumber>
    </submittedName>
</protein>
<comment type="caution">
    <text evidence="1">The sequence shown here is derived from an EMBL/GenBank/DDBJ whole genome shotgun (WGS) entry which is preliminary data.</text>
</comment>
<evidence type="ECO:0000313" key="2">
    <source>
        <dbReference type="Proteomes" id="UP000319716"/>
    </source>
</evidence>
<dbReference type="EC" id="3.4.11.5" evidence="1"/>
<keyword evidence="1" id="KW-0378">Hydrolase</keyword>
<dbReference type="EMBL" id="BEXB01000004">
    <property type="protein sequence ID" value="GAY75279.1"/>
    <property type="molecule type" value="Genomic_DNA"/>
</dbReference>
<dbReference type="RefSeq" id="WP_305852158.1">
    <property type="nucleotide sequence ID" value="NZ_BEXB01000004.1"/>
</dbReference>
<accession>A0A4Y1Z8A6</accession>
<dbReference type="GO" id="GO:0004177">
    <property type="term" value="F:aminopeptidase activity"/>
    <property type="evidence" value="ECO:0007669"/>
    <property type="project" value="UniProtKB-KW"/>
</dbReference>
<organism evidence="1 2">
    <name type="scientific">Sporolactobacillus inulinus</name>
    <dbReference type="NCBI Taxonomy" id="2078"/>
    <lineage>
        <taxon>Bacteria</taxon>
        <taxon>Bacillati</taxon>
        <taxon>Bacillota</taxon>
        <taxon>Bacilli</taxon>
        <taxon>Bacillales</taxon>
        <taxon>Sporolactobacillaceae</taxon>
        <taxon>Sporolactobacillus</taxon>
    </lineage>
</organism>
<evidence type="ECO:0000313" key="1">
    <source>
        <dbReference type="EMBL" id="GAY75279.1"/>
    </source>
</evidence>
<reference evidence="1 2" key="1">
    <citation type="submission" date="2017-11" db="EMBL/GenBank/DDBJ databases">
        <title>Draft Genome Sequence of Sporolactobacillus inulinus NBRC 111894 Isolated from Koso, a Japanese Sugar-Vegetable Fermented Beverage.</title>
        <authorList>
            <person name="Chiou T.Y."/>
            <person name="Oshima K."/>
            <person name="Suda W."/>
            <person name="Hattori M."/>
            <person name="Takahashi T."/>
        </authorList>
    </citation>
    <scope>NUCLEOTIDE SEQUENCE [LARGE SCALE GENOMIC DNA]</scope>
    <source>
        <strain evidence="1 2">NBRC111894</strain>
    </source>
</reference>
<dbReference type="AlphaFoldDB" id="A0A4Y1Z8A6"/>
<keyword evidence="1" id="KW-0031">Aminopeptidase</keyword>
<name>A0A4Y1Z8A6_9BACL</name>
<keyword evidence="1" id="KW-0645">Protease</keyword>
<proteinExistence type="predicted"/>
<dbReference type="Proteomes" id="UP000319716">
    <property type="component" value="Unassembled WGS sequence"/>
</dbReference>
<gene>
    <name evidence="1" type="ORF">NBRC111894_833</name>
</gene>
<sequence length="53" mass="5891">MKQGTTIVTLDNGYHLWTNTQGTGDLHLLCLHGGPGGTHEYYENFAQSWQNKG</sequence>